<proteinExistence type="predicted"/>
<keyword evidence="2" id="KW-1185">Reference proteome</keyword>
<comment type="caution">
    <text evidence="1">The sequence shown here is derived from an EMBL/GenBank/DDBJ whole genome shotgun (WGS) entry which is preliminary data.</text>
</comment>
<reference evidence="1 2" key="1">
    <citation type="journal article" date="2023" name="Arcadia Sci">
        <title>De novo assembly of a long-read Amblyomma americanum tick genome.</title>
        <authorList>
            <person name="Chou S."/>
            <person name="Poskanzer K.E."/>
            <person name="Rollins M."/>
            <person name="Thuy-Boun P.S."/>
        </authorList>
    </citation>
    <scope>NUCLEOTIDE SEQUENCE [LARGE SCALE GENOMIC DNA]</scope>
    <source>
        <strain evidence="1">F_SG_1</strain>
        <tissue evidence="1">Salivary glands</tissue>
    </source>
</reference>
<evidence type="ECO:0000313" key="1">
    <source>
        <dbReference type="EMBL" id="KAK8779617.1"/>
    </source>
</evidence>
<sequence>MRRKEGSAGLERYAVQARTEARGSQTATGPASAAHILWEARKARLPDTLHTSLRCFQRATGDATASATRQRLGDRSGYDWHFPDCQALPGEGSIGHCGFAWLFLPLELHSAPESCVTPRPLPRTPSPP</sequence>
<dbReference type="Proteomes" id="UP001321473">
    <property type="component" value="Unassembled WGS sequence"/>
</dbReference>
<accession>A0AAQ4EXZ1</accession>
<dbReference type="EMBL" id="JARKHS020009632">
    <property type="protein sequence ID" value="KAK8779617.1"/>
    <property type="molecule type" value="Genomic_DNA"/>
</dbReference>
<dbReference type="AlphaFoldDB" id="A0AAQ4EXZ1"/>
<gene>
    <name evidence="1" type="ORF">V5799_019044</name>
</gene>
<organism evidence="1 2">
    <name type="scientific">Amblyomma americanum</name>
    <name type="common">Lone star tick</name>
    <dbReference type="NCBI Taxonomy" id="6943"/>
    <lineage>
        <taxon>Eukaryota</taxon>
        <taxon>Metazoa</taxon>
        <taxon>Ecdysozoa</taxon>
        <taxon>Arthropoda</taxon>
        <taxon>Chelicerata</taxon>
        <taxon>Arachnida</taxon>
        <taxon>Acari</taxon>
        <taxon>Parasitiformes</taxon>
        <taxon>Ixodida</taxon>
        <taxon>Ixodoidea</taxon>
        <taxon>Ixodidae</taxon>
        <taxon>Amblyomminae</taxon>
        <taxon>Amblyomma</taxon>
    </lineage>
</organism>
<name>A0AAQ4EXZ1_AMBAM</name>
<evidence type="ECO:0000313" key="2">
    <source>
        <dbReference type="Proteomes" id="UP001321473"/>
    </source>
</evidence>
<protein>
    <submittedName>
        <fullName evidence="1">Uncharacterized protein</fullName>
    </submittedName>
</protein>